<keyword evidence="1" id="KW-0472">Membrane</keyword>
<evidence type="ECO:0000313" key="3">
    <source>
        <dbReference type="Proteomes" id="UP001596058"/>
    </source>
</evidence>
<comment type="caution">
    <text evidence="2">The sequence shown here is derived from an EMBL/GenBank/DDBJ whole genome shotgun (WGS) entry which is preliminary data.</text>
</comment>
<feature type="transmembrane region" description="Helical" evidence="1">
    <location>
        <begin position="62"/>
        <end position="84"/>
    </location>
</feature>
<feature type="transmembrane region" description="Helical" evidence="1">
    <location>
        <begin position="16"/>
        <end position="37"/>
    </location>
</feature>
<protein>
    <submittedName>
        <fullName evidence="2">Uncharacterized protein</fullName>
    </submittedName>
</protein>
<keyword evidence="1" id="KW-1133">Transmembrane helix</keyword>
<name>A0ABW1CKC7_9ACTN</name>
<keyword evidence="1" id="KW-0812">Transmembrane</keyword>
<sequence length="192" mass="20646">MAVHLHGRTAPGVPRWAVLAAYAIPLAVLPSGLWRIAGLVFDVPLLEFGPAPTGGHEGLAGGWWYIMLLSVVSEAAALLAVGLVSEWGEVWPGWVPVLRGRRVPVMAAVIPAGLGALALLIFPYAMVMISFGVKLDGSPTGLVTHGWQTVIFHVMYWPLAAWSPLLALLTVHYYRRRTVRYGAAGADDIPDH</sequence>
<evidence type="ECO:0000256" key="1">
    <source>
        <dbReference type="SAM" id="Phobius"/>
    </source>
</evidence>
<dbReference type="Proteomes" id="UP001596058">
    <property type="component" value="Unassembled WGS sequence"/>
</dbReference>
<feature type="transmembrane region" description="Helical" evidence="1">
    <location>
        <begin position="151"/>
        <end position="171"/>
    </location>
</feature>
<accession>A0ABW1CKC7</accession>
<organism evidence="2 3">
    <name type="scientific">Nonomuraea insulae</name>
    <dbReference type="NCBI Taxonomy" id="1616787"/>
    <lineage>
        <taxon>Bacteria</taxon>
        <taxon>Bacillati</taxon>
        <taxon>Actinomycetota</taxon>
        <taxon>Actinomycetes</taxon>
        <taxon>Streptosporangiales</taxon>
        <taxon>Streptosporangiaceae</taxon>
        <taxon>Nonomuraea</taxon>
    </lineage>
</organism>
<reference evidence="3" key="1">
    <citation type="journal article" date="2019" name="Int. J. Syst. Evol. Microbiol.">
        <title>The Global Catalogue of Microorganisms (GCM) 10K type strain sequencing project: providing services to taxonomists for standard genome sequencing and annotation.</title>
        <authorList>
            <consortium name="The Broad Institute Genomics Platform"/>
            <consortium name="The Broad Institute Genome Sequencing Center for Infectious Disease"/>
            <person name="Wu L."/>
            <person name="Ma J."/>
        </authorList>
    </citation>
    <scope>NUCLEOTIDE SEQUENCE [LARGE SCALE GENOMIC DNA]</scope>
    <source>
        <strain evidence="3">CCUG 53903</strain>
    </source>
</reference>
<dbReference type="RefSeq" id="WP_379515472.1">
    <property type="nucleotide sequence ID" value="NZ_JBHSPA010000023.1"/>
</dbReference>
<evidence type="ECO:0000313" key="2">
    <source>
        <dbReference type="EMBL" id="MFC5825962.1"/>
    </source>
</evidence>
<feature type="transmembrane region" description="Helical" evidence="1">
    <location>
        <begin position="105"/>
        <end position="131"/>
    </location>
</feature>
<gene>
    <name evidence="2" type="ORF">ACFPZ3_19025</name>
</gene>
<dbReference type="EMBL" id="JBHSPA010000023">
    <property type="protein sequence ID" value="MFC5825962.1"/>
    <property type="molecule type" value="Genomic_DNA"/>
</dbReference>
<proteinExistence type="predicted"/>
<keyword evidence="3" id="KW-1185">Reference proteome</keyword>